<name>A0A5N5SMA3_9CRUS</name>
<evidence type="ECO:0000313" key="4">
    <source>
        <dbReference type="Proteomes" id="UP000326759"/>
    </source>
</evidence>
<feature type="transmembrane region" description="Helical" evidence="1">
    <location>
        <begin position="12"/>
        <end position="36"/>
    </location>
</feature>
<gene>
    <name evidence="3" type="ORF">Anas_13100</name>
</gene>
<evidence type="ECO:0000313" key="3">
    <source>
        <dbReference type="EMBL" id="KAB7494838.1"/>
    </source>
</evidence>
<protein>
    <recommendedName>
        <fullName evidence="2">CUB domain-containing protein</fullName>
    </recommendedName>
</protein>
<keyword evidence="4" id="KW-1185">Reference proteome</keyword>
<dbReference type="EMBL" id="SEYY01023482">
    <property type="protein sequence ID" value="KAB7494838.1"/>
    <property type="molecule type" value="Genomic_DNA"/>
</dbReference>
<dbReference type="AlphaFoldDB" id="A0A5N5SMA3"/>
<keyword evidence="1" id="KW-0812">Transmembrane</keyword>
<keyword evidence="1" id="KW-1133">Transmembrane helix</keyword>
<reference evidence="3 4" key="1">
    <citation type="journal article" date="2019" name="PLoS Biol.">
        <title>Sex chromosomes control vertical transmission of feminizing Wolbachia symbionts in an isopod.</title>
        <authorList>
            <person name="Becking T."/>
            <person name="Chebbi M.A."/>
            <person name="Giraud I."/>
            <person name="Moumen B."/>
            <person name="Laverre T."/>
            <person name="Caubet Y."/>
            <person name="Peccoud J."/>
            <person name="Gilbert C."/>
            <person name="Cordaux R."/>
        </authorList>
    </citation>
    <scope>NUCLEOTIDE SEQUENCE [LARGE SCALE GENOMIC DNA]</scope>
    <source>
        <strain evidence="3">ANa2</strain>
        <tissue evidence="3">Whole body excluding digestive tract and cuticle</tissue>
    </source>
</reference>
<dbReference type="Pfam" id="PF26080">
    <property type="entry name" value="CUB_animal"/>
    <property type="match status" value="1"/>
</dbReference>
<dbReference type="OrthoDB" id="6337346at2759"/>
<keyword evidence="1" id="KW-0472">Membrane</keyword>
<dbReference type="PANTHER" id="PTHR33236:SF5">
    <property type="entry name" value="CUB DOMAIN-CONTAINING PROTEIN"/>
    <property type="match status" value="1"/>
</dbReference>
<feature type="domain" description="CUB" evidence="2">
    <location>
        <begin position="146"/>
        <end position="253"/>
    </location>
</feature>
<sequence length="286" mass="31833">MFQSPSRMNNKVLITAIVSIIVAIALMILIVFMVIINGTSIEIGSFFDNIDVPDIDIVISKNSSLAYPAVVTVERYSSDYCQVRLDFEDFNIGEANDNGTCNSGIIIAYHDNTNGVPVIICGENRGQHIYLNFYEGYPILITIYTPNDCLQYFPEPNGIVSSFNFQDVEKVSKPPKQYQLSNMTYLVCIGSSNNTFNNITWTKGENTTDYYFVLTGRIETISKEVVGTLEAAEFGPACSTTSQSLDYIEIKNVPATVKPFRLRVVTNKVEEEREGSVGFSLSYSLS</sequence>
<dbReference type="Proteomes" id="UP000326759">
    <property type="component" value="Unassembled WGS sequence"/>
</dbReference>
<dbReference type="PANTHER" id="PTHR33236">
    <property type="entry name" value="INTRAFLAGELLAR TRANSPORT PROTEIN 122 FAMILY PROTEIN-RELATED"/>
    <property type="match status" value="1"/>
</dbReference>
<comment type="caution">
    <text evidence="3">The sequence shown here is derived from an EMBL/GenBank/DDBJ whole genome shotgun (WGS) entry which is preliminary data.</text>
</comment>
<evidence type="ECO:0000256" key="1">
    <source>
        <dbReference type="SAM" id="Phobius"/>
    </source>
</evidence>
<dbReference type="InterPro" id="IPR058698">
    <property type="entry name" value="CUB_metazoa"/>
</dbReference>
<evidence type="ECO:0000259" key="2">
    <source>
        <dbReference type="Pfam" id="PF26080"/>
    </source>
</evidence>
<proteinExistence type="predicted"/>
<accession>A0A5N5SMA3</accession>
<organism evidence="3 4">
    <name type="scientific">Armadillidium nasatum</name>
    <dbReference type="NCBI Taxonomy" id="96803"/>
    <lineage>
        <taxon>Eukaryota</taxon>
        <taxon>Metazoa</taxon>
        <taxon>Ecdysozoa</taxon>
        <taxon>Arthropoda</taxon>
        <taxon>Crustacea</taxon>
        <taxon>Multicrustacea</taxon>
        <taxon>Malacostraca</taxon>
        <taxon>Eumalacostraca</taxon>
        <taxon>Peracarida</taxon>
        <taxon>Isopoda</taxon>
        <taxon>Oniscidea</taxon>
        <taxon>Crinocheta</taxon>
        <taxon>Armadillidiidae</taxon>
        <taxon>Armadillidium</taxon>
    </lineage>
</organism>